<evidence type="ECO:0000313" key="2">
    <source>
        <dbReference type="Proteomes" id="UP000799423"/>
    </source>
</evidence>
<protein>
    <recommendedName>
        <fullName evidence="3">F-box domain-containing protein</fullName>
    </recommendedName>
</protein>
<evidence type="ECO:0000313" key="1">
    <source>
        <dbReference type="EMBL" id="KAF2854962.1"/>
    </source>
</evidence>
<proteinExistence type="predicted"/>
<dbReference type="OrthoDB" id="3882258at2759"/>
<dbReference type="Proteomes" id="UP000799423">
    <property type="component" value="Unassembled WGS sequence"/>
</dbReference>
<dbReference type="EMBL" id="MU006291">
    <property type="protein sequence ID" value="KAF2854962.1"/>
    <property type="molecule type" value="Genomic_DNA"/>
</dbReference>
<evidence type="ECO:0008006" key="3">
    <source>
        <dbReference type="Google" id="ProtNLM"/>
    </source>
</evidence>
<name>A0A6A7BI87_9PLEO</name>
<organism evidence="1 2">
    <name type="scientific">Plenodomus tracheiphilus IPT5</name>
    <dbReference type="NCBI Taxonomy" id="1408161"/>
    <lineage>
        <taxon>Eukaryota</taxon>
        <taxon>Fungi</taxon>
        <taxon>Dikarya</taxon>
        <taxon>Ascomycota</taxon>
        <taxon>Pezizomycotina</taxon>
        <taxon>Dothideomycetes</taxon>
        <taxon>Pleosporomycetidae</taxon>
        <taxon>Pleosporales</taxon>
        <taxon>Pleosporineae</taxon>
        <taxon>Leptosphaeriaceae</taxon>
        <taxon>Plenodomus</taxon>
    </lineage>
</organism>
<sequence length="140" mass="15632">MSAATGAPPPPPPPPPHVSSFDDLPAELLLMIYHHIGLSNFMNLALAIYPTLQRHGLVPNLTAETLVCITSEWQRAGVVTTTPQAASRMPVELWLQIVHYLEPSDTFALVFAVGSRFYTFNNPPSRETVDRLRVWSRRSR</sequence>
<dbReference type="AlphaFoldDB" id="A0A6A7BI87"/>
<feature type="non-terminal residue" evidence="1">
    <location>
        <position position="140"/>
    </location>
</feature>
<reference evidence="1" key="1">
    <citation type="submission" date="2020-01" db="EMBL/GenBank/DDBJ databases">
        <authorList>
            <consortium name="DOE Joint Genome Institute"/>
            <person name="Haridas S."/>
            <person name="Albert R."/>
            <person name="Binder M."/>
            <person name="Bloem J."/>
            <person name="Labutti K."/>
            <person name="Salamov A."/>
            <person name="Andreopoulos B."/>
            <person name="Baker S.E."/>
            <person name="Barry K."/>
            <person name="Bills G."/>
            <person name="Bluhm B.H."/>
            <person name="Cannon C."/>
            <person name="Castanera R."/>
            <person name="Culley D.E."/>
            <person name="Daum C."/>
            <person name="Ezra D."/>
            <person name="Gonzalez J.B."/>
            <person name="Henrissat B."/>
            <person name="Kuo A."/>
            <person name="Liang C."/>
            <person name="Lipzen A."/>
            <person name="Lutzoni F."/>
            <person name="Magnuson J."/>
            <person name="Mondo S."/>
            <person name="Nolan M."/>
            <person name="Ohm R."/>
            <person name="Pangilinan J."/>
            <person name="Park H.-J."/>
            <person name="Ramirez L."/>
            <person name="Alfaro M."/>
            <person name="Sun H."/>
            <person name="Tritt A."/>
            <person name="Yoshinaga Y."/>
            <person name="Zwiers L.-H."/>
            <person name="Turgeon B.G."/>
            <person name="Goodwin S.B."/>
            <person name="Spatafora J.W."/>
            <person name="Crous P.W."/>
            <person name="Grigoriev I.V."/>
        </authorList>
    </citation>
    <scope>NUCLEOTIDE SEQUENCE</scope>
    <source>
        <strain evidence="1">IPT5</strain>
    </source>
</reference>
<accession>A0A6A7BI87</accession>
<keyword evidence="2" id="KW-1185">Reference proteome</keyword>
<gene>
    <name evidence="1" type="ORF">T440DRAFT_380010</name>
</gene>